<evidence type="ECO:0000313" key="3">
    <source>
        <dbReference type="Proteomes" id="UP000223596"/>
    </source>
</evidence>
<sequence length="92" mass="10942">MIENDNINNVKNELDKCFGGVVNEDAIERIPNFSNTCSWWDLDTQKIELSYNKFMSGKKRIFRDTLKSREVWVFIARMIVVNTIYIFHTNYV</sequence>
<dbReference type="Proteomes" id="UP000223596">
    <property type="component" value="Unassembled WGS sequence"/>
</dbReference>
<keyword evidence="1" id="KW-0812">Transmembrane</keyword>
<evidence type="ECO:0000256" key="1">
    <source>
        <dbReference type="SAM" id="Phobius"/>
    </source>
</evidence>
<dbReference type="EMBL" id="PDBW01000001">
    <property type="protein sequence ID" value="PFH02156.1"/>
    <property type="molecule type" value="Genomic_DNA"/>
</dbReference>
<name>A0AB36TF49_ACETH</name>
<reference evidence="2 3" key="1">
    <citation type="submission" date="2017-09" db="EMBL/GenBank/DDBJ databases">
        <title>Evaluation of Pacific Biosciences Sequencing Technology to Finishing C. thermocellum Genome Sequences.</title>
        <authorList>
            <person name="Brown S."/>
        </authorList>
    </citation>
    <scope>NUCLEOTIDE SEQUENCE [LARGE SCALE GENOMIC DNA]</scope>
    <source>
        <strain evidence="2 3">AD2</strain>
    </source>
</reference>
<keyword evidence="1" id="KW-0472">Membrane</keyword>
<gene>
    <name evidence="2" type="ORF">M972_11922</name>
</gene>
<organism evidence="2 3">
    <name type="scientific">Acetivibrio thermocellus AD2</name>
    <dbReference type="NCBI Taxonomy" id="1138384"/>
    <lineage>
        <taxon>Bacteria</taxon>
        <taxon>Bacillati</taxon>
        <taxon>Bacillota</taxon>
        <taxon>Clostridia</taxon>
        <taxon>Eubacteriales</taxon>
        <taxon>Oscillospiraceae</taxon>
        <taxon>Acetivibrio</taxon>
    </lineage>
</organism>
<evidence type="ECO:0000313" key="2">
    <source>
        <dbReference type="EMBL" id="PFH02156.1"/>
    </source>
</evidence>
<proteinExistence type="predicted"/>
<feature type="transmembrane region" description="Helical" evidence="1">
    <location>
        <begin position="71"/>
        <end position="88"/>
    </location>
</feature>
<keyword evidence="1" id="KW-1133">Transmembrane helix</keyword>
<protein>
    <submittedName>
        <fullName evidence="2">Uncharacterized protein</fullName>
    </submittedName>
</protein>
<comment type="caution">
    <text evidence="2">The sequence shown here is derived from an EMBL/GenBank/DDBJ whole genome shotgun (WGS) entry which is preliminary data.</text>
</comment>
<accession>A0AB36TF49</accession>
<dbReference type="AlphaFoldDB" id="A0AB36TF49"/>